<reference evidence="2" key="1">
    <citation type="submission" date="2022-06" db="EMBL/GenBank/DDBJ databases">
        <title>Complete genome sequences of two strains of the flax pathogen Septoria linicola.</title>
        <authorList>
            <person name="Lapalu N."/>
            <person name="Simon A."/>
            <person name="Demenou B."/>
            <person name="Paumier D."/>
            <person name="Guillot M.-P."/>
            <person name="Gout L."/>
            <person name="Valade R."/>
        </authorList>
    </citation>
    <scope>NUCLEOTIDE SEQUENCE</scope>
    <source>
        <strain evidence="2">SE15195</strain>
    </source>
</reference>
<organism evidence="2 3">
    <name type="scientific">Septoria linicola</name>
    <dbReference type="NCBI Taxonomy" id="215465"/>
    <lineage>
        <taxon>Eukaryota</taxon>
        <taxon>Fungi</taxon>
        <taxon>Dikarya</taxon>
        <taxon>Ascomycota</taxon>
        <taxon>Pezizomycotina</taxon>
        <taxon>Dothideomycetes</taxon>
        <taxon>Dothideomycetidae</taxon>
        <taxon>Mycosphaerellales</taxon>
        <taxon>Mycosphaerellaceae</taxon>
        <taxon>Septoria</taxon>
    </lineage>
</organism>
<evidence type="ECO:0000313" key="2">
    <source>
        <dbReference type="EMBL" id="USW58166.1"/>
    </source>
</evidence>
<protein>
    <submittedName>
        <fullName evidence="2">Heterokaryon incompatibility</fullName>
    </submittedName>
</protein>
<dbReference type="Pfam" id="PF06985">
    <property type="entry name" value="HET"/>
    <property type="match status" value="1"/>
</dbReference>
<dbReference type="AlphaFoldDB" id="A0A9Q9B869"/>
<name>A0A9Q9B869_9PEZI</name>
<evidence type="ECO:0000259" key="1">
    <source>
        <dbReference type="Pfam" id="PF06985"/>
    </source>
</evidence>
<gene>
    <name evidence="2" type="ORF">Slin15195_G114850</name>
</gene>
<keyword evidence="3" id="KW-1185">Reference proteome</keyword>
<feature type="domain" description="Heterokaryon incompatibility" evidence="1">
    <location>
        <begin position="96"/>
        <end position="194"/>
    </location>
</feature>
<proteinExistence type="predicted"/>
<accession>A0A9Q9B869</accession>
<evidence type="ECO:0000313" key="3">
    <source>
        <dbReference type="Proteomes" id="UP001056384"/>
    </source>
</evidence>
<sequence length="228" mass="24448">MKGGRTGGLSRIGSLQEGESIDSCPTKTNHEEHIQVPISKVDEQVPETVAFAAGKYELLPAGCIRVLHLEPAAVLNSPLKGGLVAVSTRGDASPIYDALSYAWEGAFNNELLPDHDIQLAGTSVKIAGNLGHALRALRSTTETRTLWIDAICINQKDDAEKSVQVQGMSTVYSKAAQVMARLGEDSTDRDGEAVFHCMKQSLRGKPLAANSEEALAACQAAKKFYARR</sequence>
<dbReference type="EMBL" id="CP099427">
    <property type="protein sequence ID" value="USW58166.1"/>
    <property type="molecule type" value="Genomic_DNA"/>
</dbReference>
<dbReference type="PANTHER" id="PTHR24148:SF64">
    <property type="entry name" value="HETEROKARYON INCOMPATIBILITY DOMAIN-CONTAINING PROTEIN"/>
    <property type="match status" value="1"/>
</dbReference>
<dbReference type="PANTHER" id="PTHR24148">
    <property type="entry name" value="ANKYRIN REPEAT DOMAIN-CONTAINING PROTEIN 39 HOMOLOG-RELATED"/>
    <property type="match status" value="1"/>
</dbReference>
<dbReference type="Proteomes" id="UP001056384">
    <property type="component" value="Chromosome 10"/>
</dbReference>
<dbReference type="InterPro" id="IPR010730">
    <property type="entry name" value="HET"/>
</dbReference>
<dbReference type="InterPro" id="IPR052895">
    <property type="entry name" value="HetReg/Transcr_Mod"/>
</dbReference>